<evidence type="ECO:0000256" key="6">
    <source>
        <dbReference type="PIRNR" id="PIRNR001123"/>
    </source>
</evidence>
<sequence>MLLRQLTEAFGPSGCEDEVRQLIAVAAKPYAKTMYTDVLGSLYVEMHSAAIGPKVMLCAHMDEVGLMIVHIEDNGLLKFRPVGGIDPRILVSKVVTVGPNRIPGVIGAKAIHLQTPDERKKPLPIDQLYIDIGAKHKEEAEKHVHIGDYAVFATMFKELEEGRFCAKAFDDRVGCSVLLEVMKRCPDIPVTFAFTVQEEIGLRGAGPAAYRIQPDIALVIEGTICFDVIGAPPHGQATILGAGPAISVMDNASMANRSFLRFMKKTAETYQIPHQMRRATGGGNDAGAIHLAREGILTGSLSVPTRYIHAPAQIICREDVEHTVELTAKILDELAKGGNP</sequence>
<dbReference type="SUPFAM" id="SSF53187">
    <property type="entry name" value="Zn-dependent exopeptidases"/>
    <property type="match status" value="1"/>
</dbReference>
<dbReference type="RefSeq" id="WP_347436410.1">
    <property type="nucleotide sequence ID" value="NZ_CP089291.1"/>
</dbReference>
<dbReference type="Proteomes" id="UP000830167">
    <property type="component" value="Chromosome"/>
</dbReference>
<dbReference type="CDD" id="cd05656">
    <property type="entry name" value="M42_Frv"/>
    <property type="match status" value="1"/>
</dbReference>
<dbReference type="Gene3D" id="3.40.630.10">
    <property type="entry name" value="Zn peptidases"/>
    <property type="match status" value="1"/>
</dbReference>
<keyword evidence="2" id="KW-0031">Aminopeptidase</keyword>
<name>A0ABY4CI71_9BACL</name>
<protein>
    <submittedName>
        <fullName evidence="7">M42 family metallopeptidase</fullName>
    </submittedName>
</protein>
<accession>A0ABY4CI71</accession>
<organism evidence="7 8">
    <name type="scientific">Fodinisporobacter ferrooxydans</name>
    <dbReference type="NCBI Taxonomy" id="2901836"/>
    <lineage>
        <taxon>Bacteria</taxon>
        <taxon>Bacillati</taxon>
        <taxon>Bacillota</taxon>
        <taxon>Bacilli</taxon>
        <taxon>Bacillales</taxon>
        <taxon>Alicyclobacillaceae</taxon>
        <taxon>Fodinisporobacter</taxon>
    </lineage>
</organism>
<evidence type="ECO:0000256" key="5">
    <source>
        <dbReference type="ARBA" id="ARBA00022801"/>
    </source>
</evidence>
<dbReference type="PANTHER" id="PTHR32481">
    <property type="entry name" value="AMINOPEPTIDASE"/>
    <property type="match status" value="1"/>
</dbReference>
<dbReference type="InterPro" id="IPR051464">
    <property type="entry name" value="Peptidase_M42_aminopept"/>
</dbReference>
<dbReference type="EMBL" id="CP089291">
    <property type="protein sequence ID" value="UOF89719.1"/>
    <property type="molecule type" value="Genomic_DNA"/>
</dbReference>
<gene>
    <name evidence="7" type="ORF">LSG31_17825</name>
</gene>
<evidence type="ECO:0000256" key="4">
    <source>
        <dbReference type="ARBA" id="ARBA00022723"/>
    </source>
</evidence>
<keyword evidence="4" id="KW-0479">Metal-binding</keyword>
<evidence type="ECO:0000256" key="1">
    <source>
        <dbReference type="ARBA" id="ARBA00006272"/>
    </source>
</evidence>
<proteinExistence type="inferred from homology"/>
<comment type="similarity">
    <text evidence="1 6">Belongs to the peptidase M42 family.</text>
</comment>
<keyword evidence="8" id="KW-1185">Reference proteome</keyword>
<dbReference type="SUPFAM" id="SSF101821">
    <property type="entry name" value="Aminopeptidase/glucanase lid domain"/>
    <property type="match status" value="1"/>
</dbReference>
<dbReference type="InterPro" id="IPR023367">
    <property type="entry name" value="Peptidase_M42_dom2"/>
</dbReference>
<dbReference type="Pfam" id="PF05343">
    <property type="entry name" value="Peptidase_M42"/>
    <property type="match status" value="1"/>
</dbReference>
<keyword evidence="3" id="KW-0645">Protease</keyword>
<dbReference type="InterPro" id="IPR008007">
    <property type="entry name" value="Peptidase_M42"/>
</dbReference>
<keyword evidence="5" id="KW-0378">Hydrolase</keyword>
<evidence type="ECO:0000313" key="7">
    <source>
        <dbReference type="EMBL" id="UOF89719.1"/>
    </source>
</evidence>
<dbReference type="PANTHER" id="PTHR32481:SF0">
    <property type="entry name" value="AMINOPEPTIDASE YPDE-RELATED"/>
    <property type="match status" value="1"/>
</dbReference>
<reference evidence="7" key="1">
    <citation type="submission" date="2021-12" db="EMBL/GenBank/DDBJ databases">
        <title>Alicyclobacillaceae gen. nov., sp. nov., isolated from chalcocite enrichment system.</title>
        <authorList>
            <person name="Jiang Z."/>
        </authorList>
    </citation>
    <scope>NUCLEOTIDE SEQUENCE</scope>
    <source>
        <strain evidence="7">MYW30-H2</strain>
    </source>
</reference>
<dbReference type="PIRSF" id="PIRSF001123">
    <property type="entry name" value="PepA_GA"/>
    <property type="match status" value="1"/>
</dbReference>
<evidence type="ECO:0000313" key="8">
    <source>
        <dbReference type="Proteomes" id="UP000830167"/>
    </source>
</evidence>
<evidence type="ECO:0000256" key="3">
    <source>
        <dbReference type="ARBA" id="ARBA00022670"/>
    </source>
</evidence>
<dbReference type="Gene3D" id="2.40.30.40">
    <property type="entry name" value="Peptidase M42, domain 2"/>
    <property type="match status" value="1"/>
</dbReference>
<evidence type="ECO:0000256" key="2">
    <source>
        <dbReference type="ARBA" id="ARBA00022438"/>
    </source>
</evidence>